<name>A0ABW4LEJ7_9MICO</name>
<dbReference type="PANTHER" id="PTHR33406">
    <property type="entry name" value="MEMBRANE PROTEIN MJ1562-RELATED"/>
    <property type="match status" value="1"/>
</dbReference>
<feature type="domain" description="Membrane transport protein MMPL" evidence="9">
    <location>
        <begin position="203"/>
        <end position="441"/>
    </location>
</feature>
<feature type="transmembrane region" description="Helical" evidence="8">
    <location>
        <begin position="700"/>
        <end position="725"/>
    </location>
</feature>
<feature type="transmembrane region" description="Helical" evidence="8">
    <location>
        <begin position="197"/>
        <end position="217"/>
    </location>
</feature>
<accession>A0ABW4LEJ7</accession>
<feature type="region of interest" description="Disordered" evidence="7">
    <location>
        <begin position="813"/>
        <end position="833"/>
    </location>
</feature>
<evidence type="ECO:0000256" key="7">
    <source>
        <dbReference type="SAM" id="MobiDB-lite"/>
    </source>
</evidence>
<evidence type="ECO:0000256" key="8">
    <source>
        <dbReference type="SAM" id="Phobius"/>
    </source>
</evidence>
<evidence type="ECO:0000313" key="10">
    <source>
        <dbReference type="EMBL" id="MFD1720566.1"/>
    </source>
</evidence>
<feature type="region of interest" description="Disordered" evidence="7">
    <location>
        <begin position="31"/>
        <end position="65"/>
    </location>
</feature>
<proteinExistence type="inferred from homology"/>
<evidence type="ECO:0000259" key="9">
    <source>
        <dbReference type="Pfam" id="PF03176"/>
    </source>
</evidence>
<dbReference type="Gene3D" id="1.20.1640.10">
    <property type="entry name" value="Multidrug efflux transporter AcrB transmembrane domain"/>
    <property type="match status" value="2"/>
</dbReference>
<feature type="domain" description="Membrane transport protein MMPL" evidence="9">
    <location>
        <begin position="532"/>
        <end position="809"/>
    </location>
</feature>
<comment type="subcellular location">
    <subcellularLocation>
        <location evidence="1">Cell membrane</location>
        <topology evidence="1">Multi-pass membrane protein</topology>
    </subcellularLocation>
</comment>
<feature type="transmembrane region" description="Helical" evidence="8">
    <location>
        <begin position="468"/>
        <end position="488"/>
    </location>
</feature>
<dbReference type="InterPro" id="IPR004869">
    <property type="entry name" value="MMPL_dom"/>
</dbReference>
<feature type="transmembrane region" description="Helical" evidence="8">
    <location>
        <begin position="98"/>
        <end position="118"/>
    </location>
</feature>
<evidence type="ECO:0000313" key="11">
    <source>
        <dbReference type="Proteomes" id="UP001597347"/>
    </source>
</evidence>
<evidence type="ECO:0000256" key="3">
    <source>
        <dbReference type="ARBA" id="ARBA00022475"/>
    </source>
</evidence>
<organism evidence="10 11">
    <name type="scientific">Amnibacterium endophyticum</name>
    <dbReference type="NCBI Taxonomy" id="2109337"/>
    <lineage>
        <taxon>Bacteria</taxon>
        <taxon>Bacillati</taxon>
        <taxon>Actinomycetota</taxon>
        <taxon>Actinomycetes</taxon>
        <taxon>Micrococcales</taxon>
        <taxon>Microbacteriaceae</taxon>
        <taxon>Amnibacterium</taxon>
    </lineage>
</organism>
<feature type="transmembrane region" description="Helical" evidence="8">
    <location>
        <begin position="667"/>
        <end position="688"/>
    </location>
</feature>
<feature type="transmembrane region" description="Helical" evidence="8">
    <location>
        <begin position="644"/>
        <end position="660"/>
    </location>
</feature>
<keyword evidence="3" id="KW-1003">Cell membrane</keyword>
<dbReference type="RefSeq" id="WP_377932007.1">
    <property type="nucleotide sequence ID" value="NZ_JBHUEA010000003.1"/>
</dbReference>
<dbReference type="EMBL" id="JBHUEA010000003">
    <property type="protein sequence ID" value="MFD1720566.1"/>
    <property type="molecule type" value="Genomic_DNA"/>
</dbReference>
<feature type="transmembrane region" description="Helical" evidence="8">
    <location>
        <begin position="373"/>
        <end position="391"/>
    </location>
</feature>
<evidence type="ECO:0000256" key="6">
    <source>
        <dbReference type="ARBA" id="ARBA00023136"/>
    </source>
</evidence>
<dbReference type="Pfam" id="PF03176">
    <property type="entry name" value="MMPL"/>
    <property type="match status" value="2"/>
</dbReference>
<reference evidence="11" key="1">
    <citation type="journal article" date="2019" name="Int. J. Syst. Evol. Microbiol.">
        <title>The Global Catalogue of Microorganisms (GCM) 10K type strain sequencing project: providing services to taxonomists for standard genome sequencing and annotation.</title>
        <authorList>
            <consortium name="The Broad Institute Genomics Platform"/>
            <consortium name="The Broad Institute Genome Sequencing Center for Infectious Disease"/>
            <person name="Wu L."/>
            <person name="Ma J."/>
        </authorList>
    </citation>
    <scope>NUCLEOTIDE SEQUENCE [LARGE SCALE GENOMIC DNA]</scope>
    <source>
        <strain evidence="11">CGMCC 1.12471</strain>
    </source>
</reference>
<comment type="caution">
    <text evidence="10">The sequence shown here is derived from an EMBL/GenBank/DDBJ whole genome shotgun (WGS) entry which is preliminary data.</text>
</comment>
<keyword evidence="5 8" id="KW-1133">Transmembrane helix</keyword>
<sequence>MSGPGAWGRLIALLALVVAVVTGRALLARRPPRRTSPQPLGRRWSEVRPPAPEAPPPPDPSLSAAARRGPRAFLAALGRRVGAAVGHAHRTSVVRGRWVVLVAWALIGLFVFTALPVGRALGGDAGFSNLLPADSPALQVEERALQSFRVPVLSGTTIVAHAPDGLSLNTRAVLAGQAYKTTRPSVLDGPATEPGSIIAAVPVPFVSADTAVTYLFLSPGTSIWQTMTLARQYKREVVQGLAQPGVDVSITGFVPAQVAQGEQLAAALPRFELASLLVITLIVGFTFRSLLAPLMVLVSGGAGYLIFYRVLSGTAGQFGLSVPQQLEPVLAALFIGVITDYCVLLFSSFRMYVEQGMDRFAAADAALRDDGPVIGIAGVTVAGGIIALLVSPFEFFRSLGPSLAVTVVAAVLVALTLAPALMTLVGTRMFSLRGSAAVVRRAERHRAKRAGRVGLFGRGLRVITTKPGAGGALVVAVIVLTLAALPVLHARLSLSFTSGLPEGDPVQVSARVLDRAGIRGITAPVEVLVEGDGVAETQRVQLVALQLALQLQPGVARVLGPAENPLRANLGVVYSADGNAARYIVVFDSDPLGANAVRDLRTLQRNLPQLVSAAGLKDVRVDVTGQTRIASEVASLTNESLRDTLIAAVLIEFLILALYLRSLLTPLVVLLAGLLSMGSALGLTVLLFQDVLRQPGLTFYAPFSTAVLLLALGADYTVFTVGAIWRRARQLPLRESILETLPGTARAVTAAGVILASTFAAVGIVPLTAFQQIAFTMAVGLLIDTLIVRPVMTPAMLTLLGRAALWPRRPAGAPARAAAAPPPAHAERPLSRT</sequence>
<feature type="transmembrane region" description="Helical" evidence="8">
    <location>
        <begin position="6"/>
        <end position="27"/>
    </location>
</feature>
<dbReference type="Proteomes" id="UP001597347">
    <property type="component" value="Unassembled WGS sequence"/>
</dbReference>
<keyword evidence="11" id="KW-1185">Reference proteome</keyword>
<dbReference type="SUPFAM" id="SSF82866">
    <property type="entry name" value="Multidrug efflux transporter AcrB transmembrane domain"/>
    <property type="match status" value="2"/>
</dbReference>
<feature type="transmembrane region" description="Helical" evidence="8">
    <location>
        <begin position="276"/>
        <end position="309"/>
    </location>
</feature>
<evidence type="ECO:0000256" key="1">
    <source>
        <dbReference type="ARBA" id="ARBA00004651"/>
    </source>
</evidence>
<feature type="transmembrane region" description="Helical" evidence="8">
    <location>
        <begin position="403"/>
        <end position="425"/>
    </location>
</feature>
<evidence type="ECO:0000256" key="2">
    <source>
        <dbReference type="ARBA" id="ARBA00010157"/>
    </source>
</evidence>
<keyword evidence="6 8" id="KW-0472">Membrane</keyword>
<evidence type="ECO:0000256" key="5">
    <source>
        <dbReference type="ARBA" id="ARBA00022989"/>
    </source>
</evidence>
<feature type="compositionally biased region" description="Pro residues" evidence="7">
    <location>
        <begin position="49"/>
        <end position="60"/>
    </location>
</feature>
<comment type="similarity">
    <text evidence="2">Belongs to the resistance-nodulation-cell division (RND) (TC 2.A.6) family. MmpL subfamily.</text>
</comment>
<keyword evidence="4 8" id="KW-0812">Transmembrane</keyword>
<dbReference type="InterPro" id="IPR050545">
    <property type="entry name" value="Mycobact_MmpL"/>
</dbReference>
<feature type="transmembrane region" description="Helical" evidence="8">
    <location>
        <begin position="745"/>
        <end position="767"/>
    </location>
</feature>
<protein>
    <submittedName>
        <fullName evidence="10">MMPL family transporter</fullName>
    </submittedName>
</protein>
<dbReference type="PANTHER" id="PTHR33406:SF6">
    <property type="entry name" value="MEMBRANE PROTEIN YDGH-RELATED"/>
    <property type="match status" value="1"/>
</dbReference>
<gene>
    <name evidence="10" type="ORF">ACFSBI_03315</name>
</gene>
<feature type="transmembrane region" description="Helical" evidence="8">
    <location>
        <begin position="329"/>
        <end position="353"/>
    </location>
</feature>
<evidence type="ECO:0000256" key="4">
    <source>
        <dbReference type="ARBA" id="ARBA00022692"/>
    </source>
</evidence>